<dbReference type="Proteomes" id="UP001497680">
    <property type="component" value="Unassembled WGS sequence"/>
</dbReference>
<gene>
    <name evidence="1" type="ORF">F4821DRAFT_249092</name>
</gene>
<name>A0ACC0CMI3_9PEZI</name>
<sequence length="723" mass="81386">MDSSDTESVVEHSHGQQVRIILDSSSASWSELGSEPSSSDEDDSAEHEGPGQLCDVKTLYEGETKCNCCINWVEDLPEDVGPSAEEENESRRHALLIRLRRNHSDGKAMALHSIVVQSSYLKSILGEVFAEYSGITTTLKKLVFKAPFHCFFYEWHRLEKIVREIQDPERKSHARLLRKILRSELKETISLSNDLSQNGVVTYDYLWTIFKPGVDIYTFEDGYDRIYRLQSTQYVSNLSSQYFQPTVHEIDCEGDGFGYNWKQIPIHRFPGTRQIQDLDAFPASFHPRLGEVKEALKKRGEMFRMIHLKPYYYGAYKGIVIDGKHKRNVDGRIVVDPSSFATFTDGVAGLIPLDSSFLKQGMDVSDQTHQAAPQYRGGRMMPGRAPMPGGGFAPPPNMPPPPGHLHWGGQPPPPPPPKVSLSVPNRGARFAKRPELTDDMLHLCSAYVKGYCFKIKKWVTFHIDHVQEIQWHDSAFDSLVLAGEYKRLIKAFVESHVENKDRFDDVIEGKGQGITMLLEGPPGVGKTLTAEAVSEKLRRPLYVMGAGELGADPESVEESLSMILEAAAKWDAVLLLDECDVLLAERSTDNLGRNSIVAIFLRLLEYYRGMLFMTTNRVEAIDPAFQSRVHLAIRYPSLDAVARRQIWERCVRTSHGQESTLRPQDFQELQAVDVNGREIKNLVKTAQLLASHEKVPLAMEHIRTALSVSSASAHFPIVGIRKD</sequence>
<reference evidence="1 2" key="1">
    <citation type="journal article" date="2022" name="New Phytol.">
        <title>Ecological generalism drives hyperdiversity of secondary metabolite gene clusters in xylarialean endophytes.</title>
        <authorList>
            <person name="Franco M.E.E."/>
            <person name="Wisecaver J.H."/>
            <person name="Arnold A.E."/>
            <person name="Ju Y.M."/>
            <person name="Slot J.C."/>
            <person name="Ahrendt S."/>
            <person name="Moore L.P."/>
            <person name="Eastman K.E."/>
            <person name="Scott K."/>
            <person name="Konkel Z."/>
            <person name="Mondo S.J."/>
            <person name="Kuo A."/>
            <person name="Hayes R.D."/>
            <person name="Haridas S."/>
            <person name="Andreopoulos B."/>
            <person name="Riley R."/>
            <person name="LaButti K."/>
            <person name="Pangilinan J."/>
            <person name="Lipzen A."/>
            <person name="Amirebrahimi M."/>
            <person name="Yan J."/>
            <person name="Adam C."/>
            <person name="Keymanesh K."/>
            <person name="Ng V."/>
            <person name="Louie K."/>
            <person name="Northen T."/>
            <person name="Drula E."/>
            <person name="Henrissat B."/>
            <person name="Hsieh H.M."/>
            <person name="Youens-Clark K."/>
            <person name="Lutzoni F."/>
            <person name="Miadlikowska J."/>
            <person name="Eastwood D.C."/>
            <person name="Hamelin R.C."/>
            <person name="Grigoriev I.V."/>
            <person name="U'Ren J.M."/>
        </authorList>
    </citation>
    <scope>NUCLEOTIDE SEQUENCE [LARGE SCALE GENOMIC DNA]</scope>
    <source>
        <strain evidence="1 2">ER1909</strain>
    </source>
</reference>
<organism evidence="1 2">
    <name type="scientific">Hypoxylon rubiginosum</name>
    <dbReference type="NCBI Taxonomy" id="110542"/>
    <lineage>
        <taxon>Eukaryota</taxon>
        <taxon>Fungi</taxon>
        <taxon>Dikarya</taxon>
        <taxon>Ascomycota</taxon>
        <taxon>Pezizomycotina</taxon>
        <taxon>Sordariomycetes</taxon>
        <taxon>Xylariomycetidae</taxon>
        <taxon>Xylariales</taxon>
        <taxon>Hypoxylaceae</taxon>
        <taxon>Hypoxylon</taxon>
    </lineage>
</organism>
<protein>
    <submittedName>
        <fullName evidence="1">P-loop containing nucleoside triphosphate hydrolase protein</fullName>
    </submittedName>
</protein>
<keyword evidence="2" id="KW-1185">Reference proteome</keyword>
<evidence type="ECO:0000313" key="1">
    <source>
        <dbReference type="EMBL" id="KAI6081537.1"/>
    </source>
</evidence>
<dbReference type="EMBL" id="MU394393">
    <property type="protein sequence ID" value="KAI6081537.1"/>
    <property type="molecule type" value="Genomic_DNA"/>
</dbReference>
<accession>A0ACC0CMI3</accession>
<proteinExistence type="predicted"/>
<evidence type="ECO:0000313" key="2">
    <source>
        <dbReference type="Proteomes" id="UP001497680"/>
    </source>
</evidence>
<comment type="caution">
    <text evidence="1">The sequence shown here is derived from an EMBL/GenBank/DDBJ whole genome shotgun (WGS) entry which is preliminary data.</text>
</comment>
<keyword evidence="1" id="KW-0378">Hydrolase</keyword>